<dbReference type="EMBL" id="PGFE01000002">
    <property type="protein sequence ID" value="PJJ74166.1"/>
    <property type="molecule type" value="Genomic_DNA"/>
</dbReference>
<accession>A0A2M9CQG5</accession>
<feature type="compositionally biased region" description="Polar residues" evidence="2">
    <location>
        <begin position="1"/>
        <end position="10"/>
    </location>
</feature>
<dbReference type="Pfam" id="PF03993">
    <property type="entry name" value="DUF349"/>
    <property type="match status" value="3"/>
</dbReference>
<keyword evidence="1" id="KW-0175">Coiled coil</keyword>
<proteinExistence type="predicted"/>
<comment type="caution">
    <text evidence="3">The sequence shown here is derived from an EMBL/GenBank/DDBJ whole genome shotgun (WGS) entry which is preliminary data.</text>
</comment>
<dbReference type="OrthoDB" id="5422202at2"/>
<name>A0A2M9CQG5_9CELL</name>
<feature type="compositionally biased region" description="Basic and acidic residues" evidence="2">
    <location>
        <begin position="89"/>
        <end position="98"/>
    </location>
</feature>
<evidence type="ECO:0000313" key="3">
    <source>
        <dbReference type="EMBL" id="PJJ74166.1"/>
    </source>
</evidence>
<gene>
    <name evidence="3" type="ORF">CLV28_1660</name>
</gene>
<dbReference type="AlphaFoldDB" id="A0A2M9CQG5"/>
<protein>
    <submittedName>
        <fullName evidence="3">Uncharacterized protein DUF349</fullName>
    </submittedName>
</protein>
<evidence type="ECO:0000313" key="4">
    <source>
        <dbReference type="Proteomes" id="UP000231693"/>
    </source>
</evidence>
<dbReference type="Proteomes" id="UP000231693">
    <property type="component" value="Unassembled WGS sequence"/>
</dbReference>
<feature type="coiled-coil region" evidence="1">
    <location>
        <begin position="475"/>
        <end position="532"/>
    </location>
</feature>
<dbReference type="RefSeq" id="WP_100422808.1">
    <property type="nucleotide sequence ID" value="NZ_BOOX01000006.1"/>
</dbReference>
<feature type="compositionally biased region" description="Low complexity" evidence="2">
    <location>
        <begin position="25"/>
        <end position="88"/>
    </location>
</feature>
<reference evidence="3 4" key="1">
    <citation type="submission" date="2017-11" db="EMBL/GenBank/DDBJ databases">
        <title>Genomic Encyclopedia of Archaeal and Bacterial Type Strains, Phase II (KMG-II): From Individual Species to Whole Genera.</title>
        <authorList>
            <person name="Goeker M."/>
        </authorList>
    </citation>
    <scope>NUCLEOTIDE SEQUENCE [LARGE SCALE GENOMIC DNA]</scope>
    <source>
        <strain evidence="3 4">DSM 25478</strain>
    </source>
</reference>
<organism evidence="3 4">
    <name type="scientific">Sediminihabitans luteus</name>
    <dbReference type="NCBI Taxonomy" id="1138585"/>
    <lineage>
        <taxon>Bacteria</taxon>
        <taxon>Bacillati</taxon>
        <taxon>Actinomycetota</taxon>
        <taxon>Actinomycetes</taxon>
        <taxon>Micrococcales</taxon>
        <taxon>Cellulomonadaceae</taxon>
        <taxon>Sediminihabitans</taxon>
    </lineage>
</organism>
<evidence type="ECO:0000256" key="2">
    <source>
        <dbReference type="SAM" id="MobiDB-lite"/>
    </source>
</evidence>
<feature type="region of interest" description="Disordered" evidence="2">
    <location>
        <begin position="1"/>
        <end position="157"/>
    </location>
</feature>
<dbReference type="InterPro" id="IPR007139">
    <property type="entry name" value="DUF349"/>
</dbReference>
<sequence length="564" mass="60743">MSESPENSTPEPAVQAPQEATETVDAPAAAEGLAPEADATDAASTDAASTSDDTSADEAVTAEPAAEAPSAEEAPAEETPAAEPAAEETPAKAAEEKPATPSPAPSRPTPRPRPVPRPSALPHPPRPAAAAVAPEPHPVIPDDAAAAKAAGEFGRVDEDGTVWVREAAGERSVGQFPGVGHDEAKALYVRRYLELNAKVALFDARLSSTDLTVKEIDGTLERLREETAEPAAVGDLDALRAQVEALAERAAGRREQIAAERAAAKESALAARTEIVEAAERISATDPAQMQWRPAGEELRSLLDQWKNAQRSGPRIDRASEESLWKRFSHARTTFDRERRHFFAELEQRNTAAKSEKEAIVAEAEQIASSTDWGITAGRYRDLMTRWKAAGRANRKDDDALWARFRGAQDTFFQARDAANAELDASYGENLVVKEELLVQAEALLPVTDLTTAKNTLRDIQDRWEAAGKVPRADVQRVEARLRAVETAVRTADEAQWTRSNPEQRARAEGAAAQLESAIAEIEADLAAAEAKGDKRKVSELTASLEARRSWLEQIVKAAEDSRG</sequence>
<feature type="compositionally biased region" description="Pro residues" evidence="2">
    <location>
        <begin position="100"/>
        <end position="127"/>
    </location>
</feature>
<keyword evidence="4" id="KW-1185">Reference proteome</keyword>
<evidence type="ECO:0000256" key="1">
    <source>
        <dbReference type="SAM" id="Coils"/>
    </source>
</evidence>